<protein>
    <recommendedName>
        <fullName evidence="10">ABC transporter domain-containing protein</fullName>
    </recommendedName>
</protein>
<dbReference type="GO" id="GO:0140359">
    <property type="term" value="F:ABC-type transporter activity"/>
    <property type="evidence" value="ECO:0007669"/>
    <property type="project" value="InterPro"/>
</dbReference>
<accession>A0A2U1JFE5</accession>
<dbReference type="Pfam" id="PF03725">
    <property type="entry name" value="RNase_PH_C"/>
    <property type="match status" value="1"/>
</dbReference>
<reference evidence="11 12" key="1">
    <citation type="journal article" date="2018" name="MBio">
        <title>Comparative Genomics Reveals the Core Gene Toolbox for the Fungus-Insect Symbiosis.</title>
        <authorList>
            <person name="Wang Y."/>
            <person name="Stata M."/>
            <person name="Wang W."/>
            <person name="Stajich J.E."/>
            <person name="White M.M."/>
            <person name="Moncalvo J.M."/>
        </authorList>
    </citation>
    <scope>NUCLEOTIDE SEQUENCE [LARGE SCALE GENOMIC DNA]</scope>
    <source>
        <strain evidence="11 12">AUS-126-30</strain>
    </source>
</reference>
<dbReference type="GO" id="GO:0000176">
    <property type="term" value="C:nuclear exosome (RNase complex)"/>
    <property type="evidence" value="ECO:0007669"/>
    <property type="project" value="UniProtKB-ARBA"/>
</dbReference>
<dbReference type="InterPro" id="IPR015847">
    <property type="entry name" value="ExoRNase_PH_dom2"/>
</dbReference>
<evidence type="ECO:0000256" key="2">
    <source>
        <dbReference type="ARBA" id="ARBA00022448"/>
    </source>
</evidence>
<feature type="domain" description="ABC transporter" evidence="10">
    <location>
        <begin position="235"/>
        <end position="486"/>
    </location>
</feature>
<dbReference type="InterPro" id="IPR017871">
    <property type="entry name" value="ABC_transporter-like_CS"/>
</dbReference>
<evidence type="ECO:0000313" key="12">
    <source>
        <dbReference type="Proteomes" id="UP000245591"/>
    </source>
</evidence>
<sequence>MSGFPGSDRRLVNGPERSVPPLEPNTDGNIRDSIIQNKRPSGREILQPRPLFIKSDLVNNASGSAYLEQGGIKISCSVYGPRPIKKVGAIVSSTTGNLECEFKFSQFSSSWRKIQQRDSEEKEISQILTQALGPAVCLHMFPKSSIDVFVTVIESDGRSATIAAAIKCASLALADGSIDMYDMVSCCSVSMINGFWIVDSDQKEENEEDASILLAYMPSSQEITHTIQTGKTSIEQTQNIIYQQKKNEYPGIQTCILLCKNRNSGTLKGGEIVAIIGSSGAGKTTFLNIISGRVKSGTVTGEVNFNGKKRKPRTFKKQAAYVEQDDILFPNLTVKETLEYAAQFRLPESQYSKQGKADRVAEIIKELRLEKSQNTFIGDEKIKGVSGGERKRVSIGMELVTDPRILILDEPTSGLDSNSSEMVISLVKDISREKNIISVCSIHQPNSRTFKLFDKVILMAPGGIVYFGPTEHAVTYFESLGLQIPNHENPADFFMDCMTVDTRDEKSQAESLEKINILKNSWVAYTKEHGFEYIPISRKTSETLIYQKKDSEPEKKGETGDQPEEEDNVTWGSNWSAEMFTLLKRSWVRQLRDRVVLVSHLVNAIVTMLLTGFVFFKKVDGIVNANNKVGLLFILCINLVFPVVTPLLPVLFEEKKVMTRERSGGSYRMSTFFLSVIFTKVPIALFCNLIMMTGIYFLSNLQRTFTKYIIYIAIYYSCILCSLGFAFAVTSFTSTLEVASILTSLILSIFVIFGGVLVNADFVTPVLAWIKYGNYIYYTYMASMQNEMKGLVFKCSVDAGTGCYPTGEAVIKSFSLNKFSIVECICINLGMAAIYHLIAYMNIRFKSNSKQIWI</sequence>
<evidence type="ECO:0000256" key="5">
    <source>
        <dbReference type="ARBA" id="ARBA00022840"/>
    </source>
</evidence>
<dbReference type="SUPFAM" id="SSF54211">
    <property type="entry name" value="Ribosomal protein S5 domain 2-like"/>
    <property type="match status" value="1"/>
</dbReference>
<comment type="caution">
    <text evidence="11">The sequence shown here is derived from an EMBL/GenBank/DDBJ whole genome shotgun (WGS) entry which is preliminary data.</text>
</comment>
<dbReference type="InterPro" id="IPR013525">
    <property type="entry name" value="ABC2_TM"/>
</dbReference>
<feature type="transmembrane region" description="Helical" evidence="9">
    <location>
        <begin position="819"/>
        <end position="840"/>
    </location>
</feature>
<dbReference type="InterPro" id="IPR043926">
    <property type="entry name" value="ABCG_dom"/>
</dbReference>
<dbReference type="SUPFAM" id="SSF52540">
    <property type="entry name" value="P-loop containing nucleoside triphosphate hydrolases"/>
    <property type="match status" value="1"/>
</dbReference>
<evidence type="ECO:0000256" key="9">
    <source>
        <dbReference type="SAM" id="Phobius"/>
    </source>
</evidence>
<dbReference type="InterPro" id="IPR020568">
    <property type="entry name" value="Ribosomal_Su5_D2-typ_SF"/>
</dbReference>
<evidence type="ECO:0000313" key="11">
    <source>
        <dbReference type="EMBL" id="PWA03724.1"/>
    </source>
</evidence>
<evidence type="ECO:0000256" key="6">
    <source>
        <dbReference type="ARBA" id="ARBA00022989"/>
    </source>
</evidence>
<feature type="transmembrane region" description="Helical" evidence="9">
    <location>
        <begin position="631"/>
        <end position="652"/>
    </location>
</feature>
<dbReference type="CDD" id="cd11371">
    <property type="entry name" value="RNase_PH_MTR3"/>
    <property type="match status" value="1"/>
</dbReference>
<dbReference type="Proteomes" id="UP000245591">
    <property type="component" value="Unassembled WGS sequence"/>
</dbReference>
<keyword evidence="6 9" id="KW-1133">Transmembrane helix</keyword>
<dbReference type="PANTHER" id="PTHR48041">
    <property type="entry name" value="ABC TRANSPORTER G FAMILY MEMBER 28"/>
    <property type="match status" value="1"/>
</dbReference>
<dbReference type="SMART" id="SM00382">
    <property type="entry name" value="AAA"/>
    <property type="match status" value="1"/>
</dbReference>
<keyword evidence="12" id="KW-1185">Reference proteome</keyword>
<evidence type="ECO:0000256" key="3">
    <source>
        <dbReference type="ARBA" id="ARBA00022692"/>
    </source>
</evidence>
<dbReference type="InterPro" id="IPR003593">
    <property type="entry name" value="AAA+_ATPase"/>
</dbReference>
<feature type="transmembrane region" description="Helical" evidence="9">
    <location>
        <begin position="672"/>
        <end position="696"/>
    </location>
</feature>
<feature type="region of interest" description="Disordered" evidence="8">
    <location>
        <begin position="547"/>
        <end position="568"/>
    </location>
</feature>
<evidence type="ECO:0000259" key="10">
    <source>
        <dbReference type="PROSITE" id="PS50893"/>
    </source>
</evidence>
<comment type="subcellular location">
    <subcellularLocation>
        <location evidence="1">Membrane</location>
        <topology evidence="1">Multi-pass membrane protein</topology>
    </subcellularLocation>
</comment>
<feature type="region of interest" description="Disordered" evidence="8">
    <location>
        <begin position="1"/>
        <end position="39"/>
    </location>
</feature>
<feature type="transmembrane region" description="Helical" evidence="9">
    <location>
        <begin position="708"/>
        <end position="729"/>
    </location>
</feature>
<feature type="compositionally biased region" description="Basic and acidic residues" evidence="8">
    <location>
        <begin position="547"/>
        <end position="559"/>
    </location>
</feature>
<keyword evidence="7 9" id="KW-0472">Membrane</keyword>
<keyword evidence="3 9" id="KW-0812">Transmembrane</keyword>
<organism evidence="11 12">
    <name type="scientific">Smittium angustum</name>
    <dbReference type="NCBI Taxonomy" id="133377"/>
    <lineage>
        <taxon>Eukaryota</taxon>
        <taxon>Fungi</taxon>
        <taxon>Fungi incertae sedis</taxon>
        <taxon>Zoopagomycota</taxon>
        <taxon>Kickxellomycotina</taxon>
        <taxon>Harpellomycetes</taxon>
        <taxon>Harpellales</taxon>
        <taxon>Legeriomycetaceae</taxon>
        <taxon>Smittium</taxon>
    </lineage>
</organism>
<keyword evidence="5" id="KW-0067">ATP-binding</keyword>
<dbReference type="InterPro" id="IPR027417">
    <property type="entry name" value="P-loop_NTPase"/>
</dbReference>
<dbReference type="Pfam" id="PF00005">
    <property type="entry name" value="ABC_tran"/>
    <property type="match status" value="1"/>
</dbReference>
<proteinExistence type="predicted"/>
<dbReference type="InterPro" id="IPR001247">
    <property type="entry name" value="ExoRNase_PH_dom1"/>
</dbReference>
<dbReference type="InterPro" id="IPR027408">
    <property type="entry name" value="PNPase/RNase_PH_dom_sf"/>
</dbReference>
<evidence type="ECO:0000256" key="7">
    <source>
        <dbReference type="ARBA" id="ARBA00023136"/>
    </source>
</evidence>
<feature type="transmembrane region" description="Helical" evidence="9">
    <location>
        <begin position="741"/>
        <end position="760"/>
    </location>
</feature>
<dbReference type="Gene3D" id="3.30.230.70">
    <property type="entry name" value="GHMP Kinase, N-terminal domain"/>
    <property type="match status" value="1"/>
</dbReference>
<dbReference type="InterPro" id="IPR003439">
    <property type="entry name" value="ABC_transporter-like_ATP-bd"/>
</dbReference>
<dbReference type="GO" id="GO:0016887">
    <property type="term" value="F:ATP hydrolysis activity"/>
    <property type="evidence" value="ECO:0007669"/>
    <property type="project" value="InterPro"/>
</dbReference>
<dbReference type="SUPFAM" id="SSF55666">
    <property type="entry name" value="Ribonuclease PH domain 2-like"/>
    <property type="match status" value="1"/>
</dbReference>
<dbReference type="PANTHER" id="PTHR48041:SF122">
    <property type="entry name" value="ABC TRANSPORTER DOMAIN-CONTAINING PROTEIN"/>
    <property type="match status" value="1"/>
</dbReference>
<dbReference type="GO" id="GO:0016020">
    <property type="term" value="C:membrane"/>
    <property type="evidence" value="ECO:0007669"/>
    <property type="project" value="UniProtKB-SubCell"/>
</dbReference>
<dbReference type="AlphaFoldDB" id="A0A2U1JFE5"/>
<dbReference type="PROSITE" id="PS00211">
    <property type="entry name" value="ABC_TRANSPORTER_1"/>
    <property type="match status" value="1"/>
</dbReference>
<dbReference type="InterPro" id="IPR050352">
    <property type="entry name" value="ABCG_transporters"/>
</dbReference>
<dbReference type="Gene3D" id="3.40.50.300">
    <property type="entry name" value="P-loop containing nucleotide triphosphate hydrolases"/>
    <property type="match status" value="1"/>
</dbReference>
<feature type="transmembrane region" description="Helical" evidence="9">
    <location>
        <begin position="595"/>
        <end position="616"/>
    </location>
</feature>
<dbReference type="GO" id="GO:0005524">
    <property type="term" value="F:ATP binding"/>
    <property type="evidence" value="ECO:0007669"/>
    <property type="project" value="UniProtKB-KW"/>
</dbReference>
<name>A0A2U1JFE5_SMIAN</name>
<gene>
    <name evidence="11" type="ORF">BB558_000114</name>
</gene>
<dbReference type="Pfam" id="PF01061">
    <property type="entry name" value="ABC2_membrane"/>
    <property type="match status" value="1"/>
</dbReference>
<dbReference type="EMBL" id="MBFU01000006">
    <property type="protein sequence ID" value="PWA03724.1"/>
    <property type="molecule type" value="Genomic_DNA"/>
</dbReference>
<evidence type="ECO:0000256" key="1">
    <source>
        <dbReference type="ARBA" id="ARBA00004141"/>
    </source>
</evidence>
<dbReference type="InterPro" id="IPR036345">
    <property type="entry name" value="ExoRNase_PH_dom2_sf"/>
</dbReference>
<dbReference type="Pfam" id="PF19055">
    <property type="entry name" value="ABC2_membrane_7"/>
    <property type="match status" value="1"/>
</dbReference>
<keyword evidence="4" id="KW-0547">Nucleotide-binding</keyword>
<evidence type="ECO:0000256" key="8">
    <source>
        <dbReference type="SAM" id="MobiDB-lite"/>
    </source>
</evidence>
<dbReference type="Pfam" id="PF01138">
    <property type="entry name" value="RNase_PH"/>
    <property type="match status" value="1"/>
</dbReference>
<dbReference type="PROSITE" id="PS50893">
    <property type="entry name" value="ABC_TRANSPORTER_2"/>
    <property type="match status" value="1"/>
</dbReference>
<keyword evidence="2" id="KW-0813">Transport</keyword>
<evidence type="ECO:0000256" key="4">
    <source>
        <dbReference type="ARBA" id="ARBA00022741"/>
    </source>
</evidence>